<dbReference type="EMBL" id="JACAZH010000001">
    <property type="protein sequence ID" value="KAF7377316.1"/>
    <property type="molecule type" value="Genomic_DNA"/>
</dbReference>
<organism evidence="2 3">
    <name type="scientific">Mycena sanguinolenta</name>
    <dbReference type="NCBI Taxonomy" id="230812"/>
    <lineage>
        <taxon>Eukaryota</taxon>
        <taxon>Fungi</taxon>
        <taxon>Dikarya</taxon>
        <taxon>Basidiomycota</taxon>
        <taxon>Agaricomycotina</taxon>
        <taxon>Agaricomycetes</taxon>
        <taxon>Agaricomycetidae</taxon>
        <taxon>Agaricales</taxon>
        <taxon>Marasmiineae</taxon>
        <taxon>Mycenaceae</taxon>
        <taxon>Mycena</taxon>
    </lineage>
</organism>
<dbReference type="Proteomes" id="UP000623467">
    <property type="component" value="Unassembled WGS sequence"/>
</dbReference>
<comment type="caution">
    <text evidence="2">The sequence shown here is derived from an EMBL/GenBank/DDBJ whole genome shotgun (WGS) entry which is preliminary data.</text>
</comment>
<feature type="transmembrane region" description="Helical" evidence="1">
    <location>
        <begin position="179"/>
        <end position="197"/>
    </location>
</feature>
<gene>
    <name evidence="2" type="ORF">MSAN_00152200</name>
</gene>
<keyword evidence="1" id="KW-0812">Transmembrane</keyword>
<keyword evidence="1" id="KW-1133">Transmembrane helix</keyword>
<feature type="transmembrane region" description="Helical" evidence="1">
    <location>
        <begin position="52"/>
        <end position="73"/>
    </location>
</feature>
<name>A0A8H6ZJ56_9AGAR</name>
<evidence type="ECO:0000256" key="1">
    <source>
        <dbReference type="SAM" id="Phobius"/>
    </source>
</evidence>
<feature type="transmembrane region" description="Helical" evidence="1">
    <location>
        <begin position="138"/>
        <end position="159"/>
    </location>
</feature>
<sequence>MTADVPLPDRAQLGDVTLEKFAAAQETLFDLNMIVADAVVLWRTWVIYQGRIRVIAMPCILLLVAFIFALVDITCYVAEGQLVDATCRLPSGILVWTFSVGTNIMCTSLIGWKAWHHRKVMKELNVYGKYHGMSTENILSLLVESGFIYSVLWLIQITGYLRFERFSPSYYFVQVLKGLGPQMTGLYPTLIIVIVNFKRTIWEEQPLTVGDRTFSHSLQWAVDTNGTRATRNLDFGPEVGIPLETVSEVMHGDCEIDKRPPIEEI</sequence>
<feature type="transmembrane region" description="Helical" evidence="1">
    <location>
        <begin position="93"/>
        <end position="112"/>
    </location>
</feature>
<dbReference type="OrthoDB" id="2744793at2759"/>
<proteinExistence type="predicted"/>
<protein>
    <submittedName>
        <fullName evidence="2">Uncharacterized protein</fullName>
    </submittedName>
</protein>
<evidence type="ECO:0000313" key="2">
    <source>
        <dbReference type="EMBL" id="KAF7377316.1"/>
    </source>
</evidence>
<evidence type="ECO:0000313" key="3">
    <source>
        <dbReference type="Proteomes" id="UP000623467"/>
    </source>
</evidence>
<accession>A0A8H6ZJ56</accession>
<dbReference type="AlphaFoldDB" id="A0A8H6ZJ56"/>
<keyword evidence="1" id="KW-0472">Membrane</keyword>
<reference evidence="2" key="1">
    <citation type="submission" date="2020-05" db="EMBL/GenBank/DDBJ databases">
        <title>Mycena genomes resolve the evolution of fungal bioluminescence.</title>
        <authorList>
            <person name="Tsai I.J."/>
        </authorList>
    </citation>
    <scope>NUCLEOTIDE SEQUENCE</scope>
    <source>
        <strain evidence="2">160909Yilan</strain>
    </source>
</reference>
<keyword evidence="3" id="KW-1185">Reference proteome</keyword>